<gene>
    <name evidence="3" type="ORF">F7231_15620</name>
</gene>
<reference evidence="3" key="1">
    <citation type="submission" date="2024-05" db="EMBL/GenBank/DDBJ databases">
        <authorList>
            <person name="Jung D.-H."/>
        </authorList>
    </citation>
    <scope>NUCLEOTIDE SEQUENCE</scope>
    <source>
        <strain evidence="3">JA-25</strain>
    </source>
</reference>
<keyword evidence="2" id="KW-0812">Transmembrane</keyword>
<keyword evidence="2" id="KW-1133">Transmembrane helix</keyword>
<keyword evidence="2" id="KW-0472">Membrane</keyword>
<dbReference type="RefSeq" id="WP_166692558.1">
    <property type="nucleotide sequence ID" value="NZ_WAEL01000005.1"/>
</dbReference>
<proteinExistence type="predicted"/>
<feature type="region of interest" description="Disordered" evidence="1">
    <location>
        <begin position="299"/>
        <end position="318"/>
    </location>
</feature>
<dbReference type="EMBL" id="WAEL01000005">
    <property type="protein sequence ID" value="NID11603.1"/>
    <property type="molecule type" value="Genomic_DNA"/>
</dbReference>
<evidence type="ECO:0008006" key="5">
    <source>
        <dbReference type="Google" id="ProtNLM"/>
    </source>
</evidence>
<accession>A0ABX0QIE2</accession>
<evidence type="ECO:0000313" key="4">
    <source>
        <dbReference type="Proteomes" id="UP000606008"/>
    </source>
</evidence>
<keyword evidence="4" id="KW-1185">Reference proteome</keyword>
<protein>
    <recommendedName>
        <fullName evidence="5">Outer membrane protein beta-barrel domain-containing protein</fullName>
    </recommendedName>
</protein>
<dbReference type="Proteomes" id="UP000606008">
    <property type="component" value="Unassembled WGS sequence"/>
</dbReference>
<evidence type="ECO:0000313" key="3">
    <source>
        <dbReference type="EMBL" id="NID11603.1"/>
    </source>
</evidence>
<sequence length="632" mass="67294">MNRSDDLFPQPGGTPDPYWQRAFDDAFDTPPPRVWEGVERQLDLDESDGILPLWQHREGRQSMLFGRWAAGIAASLMLTALGWWAWHREDAIRPDVAVAIAAKSQETREPDALLPTGPVVASAEATNVHTQPIPRLAEIPTVARRRMHSGQDANRETTLPGTYLGDQALAVAGKSVPQADAPPLFNQQAVSTALSQIQEVNNGTLIFTEATTSTLHLMNGPQSIQSGMTSPDPSSALSRSVVTYSVTTQSFSQQPAGAQSFTRRSVTVQTQGTSGFSGAIAGFSRQSLPMQIQGGQLPPNAFQQAAQPGLPTPDRSALTGAVPERTALVGAPLAASPSGARQQSTELVADADVTAAPASTTSKKQRQRPWLSAGVAASAFSPAVAVRPTLSTAAVTAQPAFSSGNMNAALGSPASLQSQVGRSVAFQAGIGITLGERWSVETGVGYLSSQNEIQSPSRISSLTSAIRSAGSDNLYVDLVARLANQYNATSANTSADKMYDYTLANQANNYTAVQQQAVSNSYQFVQVPLQVGYELRPRRKFGLALLTGMVSNWFVRNTVADAITVKAGDGVYRPVTLAGTAGMRLRYRPDHIWSASVAGTFQQSLQSLTRSDVSLQAQPQQVGLSFSVDRHF</sequence>
<feature type="transmembrane region" description="Helical" evidence="2">
    <location>
        <begin position="64"/>
        <end position="86"/>
    </location>
</feature>
<evidence type="ECO:0000256" key="2">
    <source>
        <dbReference type="SAM" id="Phobius"/>
    </source>
</evidence>
<comment type="caution">
    <text evidence="3">The sequence shown here is derived from an EMBL/GenBank/DDBJ whole genome shotgun (WGS) entry which is preliminary data.</text>
</comment>
<organism evidence="3 4">
    <name type="scientific">Fibrivirga algicola</name>
    <dbReference type="NCBI Taxonomy" id="2950420"/>
    <lineage>
        <taxon>Bacteria</taxon>
        <taxon>Pseudomonadati</taxon>
        <taxon>Bacteroidota</taxon>
        <taxon>Cytophagia</taxon>
        <taxon>Cytophagales</taxon>
        <taxon>Spirosomataceae</taxon>
        <taxon>Fibrivirga</taxon>
    </lineage>
</organism>
<name>A0ABX0QIE2_9BACT</name>
<evidence type="ECO:0000256" key="1">
    <source>
        <dbReference type="SAM" id="MobiDB-lite"/>
    </source>
</evidence>